<dbReference type="PROSITE" id="PS00028">
    <property type="entry name" value="ZINC_FINGER_C2H2_1"/>
    <property type="match status" value="1"/>
</dbReference>
<gene>
    <name evidence="2" type="ORF">PV328_001299</name>
</gene>
<keyword evidence="3" id="KW-1185">Reference proteome</keyword>
<sequence length="237" mass="28295">MCHHCHEVHKSCLTQRYRSLGFRFRVVFKICFHSVHQSSCTFSIVRENVRYFGKKTRYSFVESWNSYEVFKFWIHKVPSHEDPYYCAVCDKRISSSTHPSKHPQTAEHRYNLDNKKSNNFKNNSSLSDVTSEKMIFRKSWMEYEPFRPWLREDPHDSQSSFCLMCDKSMSASLSHIYRHAETVSNQKAVERFTMETTDEDTENAKSSFEDRKKRADIKYAAFITKKKYSFSNSRRHP</sequence>
<organism evidence="2 3">
    <name type="scientific">Microctonus aethiopoides</name>
    <dbReference type="NCBI Taxonomy" id="144406"/>
    <lineage>
        <taxon>Eukaryota</taxon>
        <taxon>Metazoa</taxon>
        <taxon>Ecdysozoa</taxon>
        <taxon>Arthropoda</taxon>
        <taxon>Hexapoda</taxon>
        <taxon>Insecta</taxon>
        <taxon>Pterygota</taxon>
        <taxon>Neoptera</taxon>
        <taxon>Endopterygota</taxon>
        <taxon>Hymenoptera</taxon>
        <taxon>Apocrita</taxon>
        <taxon>Ichneumonoidea</taxon>
        <taxon>Braconidae</taxon>
        <taxon>Euphorinae</taxon>
        <taxon>Microctonus</taxon>
    </lineage>
</organism>
<proteinExistence type="predicted"/>
<reference evidence="2" key="1">
    <citation type="journal article" date="2023" name="bioRxiv">
        <title>Scaffold-level genome assemblies of two parasitoid biocontrol wasps reveal the parthenogenesis mechanism and an associated novel virus.</title>
        <authorList>
            <person name="Inwood S."/>
            <person name="Skelly J."/>
            <person name="Guhlin J."/>
            <person name="Harrop T."/>
            <person name="Goldson S."/>
            <person name="Dearden P."/>
        </authorList>
    </citation>
    <scope>NUCLEOTIDE SEQUENCE</scope>
    <source>
        <strain evidence="2">Irish</strain>
        <tissue evidence="2">Whole body</tissue>
    </source>
</reference>
<evidence type="ECO:0000313" key="3">
    <source>
        <dbReference type="Proteomes" id="UP001168990"/>
    </source>
</evidence>
<protein>
    <recommendedName>
        <fullName evidence="1">C2H2-type domain-containing protein</fullName>
    </recommendedName>
</protein>
<name>A0AA39FX05_9HYME</name>
<dbReference type="AlphaFoldDB" id="A0AA39FX05"/>
<feature type="domain" description="C2H2-type" evidence="1">
    <location>
        <begin position="86"/>
        <end position="108"/>
    </location>
</feature>
<dbReference type="EMBL" id="JAQQBS010000001">
    <property type="protein sequence ID" value="KAK0177223.1"/>
    <property type="molecule type" value="Genomic_DNA"/>
</dbReference>
<evidence type="ECO:0000259" key="1">
    <source>
        <dbReference type="PROSITE" id="PS00028"/>
    </source>
</evidence>
<comment type="caution">
    <text evidence="2">The sequence shown here is derived from an EMBL/GenBank/DDBJ whole genome shotgun (WGS) entry which is preliminary data.</text>
</comment>
<accession>A0AA39FX05</accession>
<reference evidence="2" key="2">
    <citation type="submission" date="2023-03" db="EMBL/GenBank/DDBJ databases">
        <authorList>
            <person name="Inwood S.N."/>
            <person name="Skelly J.G."/>
            <person name="Guhlin J."/>
            <person name="Harrop T.W.R."/>
            <person name="Goldson S.G."/>
            <person name="Dearden P.K."/>
        </authorList>
    </citation>
    <scope>NUCLEOTIDE SEQUENCE</scope>
    <source>
        <strain evidence="2">Irish</strain>
        <tissue evidence="2">Whole body</tissue>
    </source>
</reference>
<evidence type="ECO:0000313" key="2">
    <source>
        <dbReference type="EMBL" id="KAK0177223.1"/>
    </source>
</evidence>
<dbReference type="InterPro" id="IPR013087">
    <property type="entry name" value="Znf_C2H2_type"/>
</dbReference>
<dbReference type="Proteomes" id="UP001168990">
    <property type="component" value="Unassembled WGS sequence"/>
</dbReference>